<evidence type="ECO:0000313" key="3">
    <source>
        <dbReference type="Proteomes" id="UP000323720"/>
    </source>
</evidence>
<comment type="caution">
    <text evidence="2">The sequence shown here is derived from an EMBL/GenBank/DDBJ whole genome shotgun (WGS) entry which is preliminary data.</text>
</comment>
<dbReference type="OrthoDB" id="1440104at2"/>
<reference evidence="2 3" key="1">
    <citation type="submission" date="2019-08" db="EMBL/GenBank/DDBJ databases">
        <title>Genomes of Antarctic Bizionia species.</title>
        <authorList>
            <person name="Bowman J.P."/>
        </authorList>
    </citation>
    <scope>NUCLEOTIDE SEQUENCE [LARGE SCALE GENOMIC DNA]</scope>
    <source>
        <strain evidence="2 3">ADA-4</strain>
    </source>
</reference>
<organism evidence="2 3">
    <name type="scientific">Bizionia myxarmorum</name>
    <dbReference type="NCBI Taxonomy" id="291186"/>
    <lineage>
        <taxon>Bacteria</taxon>
        <taxon>Pseudomonadati</taxon>
        <taxon>Bacteroidota</taxon>
        <taxon>Flavobacteriia</taxon>
        <taxon>Flavobacteriales</taxon>
        <taxon>Flavobacteriaceae</taxon>
        <taxon>Bizionia</taxon>
    </lineage>
</organism>
<evidence type="ECO:0008006" key="4">
    <source>
        <dbReference type="Google" id="ProtNLM"/>
    </source>
</evidence>
<proteinExistence type="predicted"/>
<accession>A0A5D0RAM4</accession>
<dbReference type="EMBL" id="VSKK01000001">
    <property type="protein sequence ID" value="TYB78710.1"/>
    <property type="molecule type" value="Genomic_DNA"/>
</dbReference>
<dbReference type="RefSeq" id="WP_148402447.1">
    <property type="nucleotide sequence ID" value="NZ_VSKK01000001.1"/>
</dbReference>
<feature type="signal peptide" evidence="1">
    <location>
        <begin position="1"/>
        <end position="19"/>
    </location>
</feature>
<keyword evidence="1" id="KW-0732">Signal</keyword>
<feature type="chain" id="PRO_5023097583" description="DUF3244 domain-containing protein" evidence="1">
    <location>
        <begin position="20"/>
        <end position="130"/>
    </location>
</feature>
<dbReference type="AlphaFoldDB" id="A0A5D0RAM4"/>
<gene>
    <name evidence="2" type="ORF">ES674_02725</name>
</gene>
<sequence>MRNSLLLFMLLSILSCSRATDALINEAFPPPQNLEIAIKNNTNTKLLRTEIITANGSLVFQQIEPESYSGFYEVSAVYSEVEITVQTANGFYAYSPVRYDENTLVTKGRYYFEVSLEIPGNNLVVTRKSF</sequence>
<dbReference type="PROSITE" id="PS51257">
    <property type="entry name" value="PROKAR_LIPOPROTEIN"/>
    <property type="match status" value="1"/>
</dbReference>
<evidence type="ECO:0000313" key="2">
    <source>
        <dbReference type="EMBL" id="TYB78710.1"/>
    </source>
</evidence>
<dbReference type="Proteomes" id="UP000323720">
    <property type="component" value="Unassembled WGS sequence"/>
</dbReference>
<keyword evidence="3" id="KW-1185">Reference proteome</keyword>
<evidence type="ECO:0000256" key="1">
    <source>
        <dbReference type="SAM" id="SignalP"/>
    </source>
</evidence>
<name>A0A5D0RAM4_9FLAO</name>
<protein>
    <recommendedName>
        <fullName evidence="4">DUF3244 domain-containing protein</fullName>
    </recommendedName>
</protein>